<evidence type="ECO:0008006" key="3">
    <source>
        <dbReference type="Google" id="ProtNLM"/>
    </source>
</evidence>
<reference evidence="1 2" key="1">
    <citation type="submission" date="2024-09" db="EMBL/GenBank/DDBJ databases">
        <authorList>
            <person name="Sun Q."/>
            <person name="Mori K."/>
        </authorList>
    </citation>
    <scope>NUCLEOTIDE SEQUENCE [LARGE SCALE GENOMIC DNA]</scope>
    <source>
        <strain evidence="1 2">KCTC 23315</strain>
    </source>
</reference>
<dbReference type="Proteomes" id="UP001589813">
    <property type="component" value="Unassembled WGS sequence"/>
</dbReference>
<dbReference type="InterPro" id="IPR036410">
    <property type="entry name" value="HSP_DnaJ_Cys-rich_dom_sf"/>
</dbReference>
<evidence type="ECO:0000313" key="2">
    <source>
        <dbReference type="Proteomes" id="UP001589813"/>
    </source>
</evidence>
<protein>
    <recommendedName>
        <fullName evidence="3">Antitermination protein</fullName>
    </recommendedName>
</protein>
<organism evidence="1 2">
    <name type="scientific">Rheinheimera tilapiae</name>
    <dbReference type="NCBI Taxonomy" id="875043"/>
    <lineage>
        <taxon>Bacteria</taxon>
        <taxon>Pseudomonadati</taxon>
        <taxon>Pseudomonadota</taxon>
        <taxon>Gammaproteobacteria</taxon>
        <taxon>Chromatiales</taxon>
        <taxon>Chromatiaceae</taxon>
        <taxon>Rheinheimera</taxon>
    </lineage>
</organism>
<dbReference type="InterPro" id="IPR038500">
    <property type="entry name" value="Antitermination_sf"/>
</dbReference>
<accession>A0ABV6BCH6</accession>
<dbReference type="EMBL" id="JBHLXP010000001">
    <property type="protein sequence ID" value="MFC0047782.1"/>
    <property type="molecule type" value="Genomic_DNA"/>
</dbReference>
<dbReference type="RefSeq" id="WP_377241355.1">
    <property type="nucleotide sequence ID" value="NZ_JBHLXP010000001.1"/>
</dbReference>
<proteinExistence type="predicted"/>
<gene>
    <name evidence="1" type="ORF">ACFFJP_05740</name>
</gene>
<name>A0ABV6BCH6_9GAMM</name>
<evidence type="ECO:0000313" key="1">
    <source>
        <dbReference type="EMBL" id="MFC0047782.1"/>
    </source>
</evidence>
<sequence length="191" mass="20880">MVMTVERLVTRQVPKSITGSELMFKKSANPMTGEDVLGLLGQIQHREPIGALILDAQIAQDKTARAKLVGALNAQLVAMGKGDDLAYAMAEAAVHEVCDTNICHKCHGTGQVYSKKFNQINQCNKCEGVGRIILTEAALLKSINQHLAEPLTKQDWQRKHYDDFMNAVDTLHRHASSAGRCARALLDGMGE</sequence>
<dbReference type="Gene3D" id="1.10.274.110">
    <property type="match status" value="1"/>
</dbReference>
<comment type="caution">
    <text evidence="1">The sequence shown here is derived from an EMBL/GenBank/DDBJ whole genome shotgun (WGS) entry which is preliminary data.</text>
</comment>
<keyword evidence="2" id="KW-1185">Reference proteome</keyword>
<dbReference type="SUPFAM" id="SSF57938">
    <property type="entry name" value="DnaJ/Hsp40 cysteine-rich domain"/>
    <property type="match status" value="1"/>
</dbReference>